<comment type="caution">
    <text evidence="2">The sequence shown here is derived from an EMBL/GenBank/DDBJ whole genome shotgun (WGS) entry which is preliminary data.</text>
</comment>
<feature type="transmembrane region" description="Helical" evidence="1">
    <location>
        <begin position="240"/>
        <end position="260"/>
    </location>
</feature>
<feature type="transmembrane region" description="Helical" evidence="1">
    <location>
        <begin position="175"/>
        <end position="203"/>
    </location>
</feature>
<evidence type="ECO:0008006" key="4">
    <source>
        <dbReference type="Google" id="ProtNLM"/>
    </source>
</evidence>
<evidence type="ECO:0000256" key="1">
    <source>
        <dbReference type="SAM" id="Phobius"/>
    </source>
</evidence>
<gene>
    <name evidence="2" type="ORF">NUTIK01_22180</name>
</gene>
<feature type="transmembrane region" description="Helical" evidence="1">
    <location>
        <begin position="21"/>
        <end position="43"/>
    </location>
</feature>
<reference evidence="2 3" key="1">
    <citation type="submission" date="2023-06" db="EMBL/GenBank/DDBJ databases">
        <title>Draft genome sequence of Novosphingobium sp. strain IK01.</title>
        <authorList>
            <person name="Hatamoto M."/>
            <person name="Ikarashi T."/>
            <person name="Yamaguchi T."/>
        </authorList>
    </citation>
    <scope>NUCLEOTIDE SEQUENCE [LARGE SCALE GENOMIC DNA]</scope>
    <source>
        <strain evidence="2 3">IK01</strain>
    </source>
</reference>
<sequence length="545" mass="60481">MQVPQGRSRFGRFHLDWRAGGLPWLSIPGLILGTLLICMPFVLVEVPPLVDVPGHMGAAAIEAASPASPLGKYLGWKWVFTLNIGGDVLMKVLGAQFGILAAGWWSTVLATALFAGGALATIRMANPRGGHGAPWAMMFVFSFPLLTGFLNYILGTGLSLTMFAAAIWLEDRPRLRAAVLVVAQPLAMLCHAIGGLLLAILIASNALGREMDRLPAGWWRRSQWRTVLSTHDWKAALRRLVVLCWPLLATVVTIILWKLLSPAPVRSLNTWRWDQKGEFLWLTLRDQSFWLDAVTTVATFALLLVGPFLGGRWNWQRGLPGLAVAVLYVIIPSDINGSAFVDVRLLPPAMMLLLGLQDWSGAPARRAKAIALAGLALLGLRTVVTAASFADYADDFRQQLSALEHIQPGSRVLTFVEHSCIEESWRNTRRDHLASLASVYRQAWVNDNWAIPGLHMVVPRFRPARNFVADPSEFVWSRGCQGGRLRSVDSALRYAPIERVDYVWLIDTGLPRNPDPRLRLVWQEGRSLLFAVRPLGFPTWRPRDN</sequence>
<keyword evidence="1" id="KW-0472">Membrane</keyword>
<name>A0ABQ6P9H5_9SPHN</name>
<dbReference type="RefSeq" id="WP_317975124.1">
    <property type="nucleotide sequence ID" value="NZ_BTFW01000001.1"/>
</dbReference>
<feature type="transmembrane region" description="Helical" evidence="1">
    <location>
        <begin position="321"/>
        <end position="341"/>
    </location>
</feature>
<keyword evidence="1" id="KW-1133">Transmembrane helix</keyword>
<feature type="transmembrane region" description="Helical" evidence="1">
    <location>
        <begin position="289"/>
        <end position="309"/>
    </location>
</feature>
<dbReference type="Proteomes" id="UP001187221">
    <property type="component" value="Unassembled WGS sequence"/>
</dbReference>
<evidence type="ECO:0000313" key="2">
    <source>
        <dbReference type="EMBL" id="GMM61441.1"/>
    </source>
</evidence>
<protein>
    <recommendedName>
        <fullName evidence="4">Glycosyltransferase RgtA/B/C/D-like domain-containing protein</fullName>
    </recommendedName>
</protein>
<accession>A0ABQ6P9H5</accession>
<organism evidence="2 3">
    <name type="scientific">Novosphingobium pituita</name>
    <dbReference type="NCBI Taxonomy" id="3056842"/>
    <lineage>
        <taxon>Bacteria</taxon>
        <taxon>Pseudomonadati</taxon>
        <taxon>Pseudomonadota</taxon>
        <taxon>Alphaproteobacteria</taxon>
        <taxon>Sphingomonadales</taxon>
        <taxon>Sphingomonadaceae</taxon>
        <taxon>Novosphingobium</taxon>
    </lineage>
</organism>
<proteinExistence type="predicted"/>
<feature type="transmembrane region" description="Helical" evidence="1">
    <location>
        <begin position="97"/>
        <end position="122"/>
    </location>
</feature>
<keyword evidence="1" id="KW-0812">Transmembrane</keyword>
<evidence type="ECO:0000313" key="3">
    <source>
        <dbReference type="Proteomes" id="UP001187221"/>
    </source>
</evidence>
<dbReference type="EMBL" id="BTFW01000001">
    <property type="protein sequence ID" value="GMM61441.1"/>
    <property type="molecule type" value="Genomic_DNA"/>
</dbReference>
<feature type="transmembrane region" description="Helical" evidence="1">
    <location>
        <begin position="143"/>
        <end position="169"/>
    </location>
</feature>
<keyword evidence="3" id="KW-1185">Reference proteome</keyword>